<organism evidence="1 2">
    <name type="scientific">endosymbiont of Ridgeia piscesae</name>
    <dbReference type="NCBI Taxonomy" id="54398"/>
    <lineage>
        <taxon>Bacteria</taxon>
        <taxon>Pseudomonadati</taxon>
        <taxon>Pseudomonadota</taxon>
        <taxon>Gammaproteobacteria</taxon>
        <taxon>sulfur-oxidizing symbionts</taxon>
    </lineage>
</organism>
<dbReference type="AlphaFoldDB" id="A0A0T5Z898"/>
<comment type="caution">
    <text evidence="1">The sequence shown here is derived from an EMBL/GenBank/DDBJ whole genome shotgun (WGS) entry which is preliminary data.</text>
</comment>
<dbReference type="InterPro" id="IPR011249">
    <property type="entry name" value="Metalloenz_LuxS/M16"/>
</dbReference>
<name>A0A0T5Z898_9GAMM</name>
<reference evidence="1 2" key="1">
    <citation type="submission" date="2015-11" db="EMBL/GenBank/DDBJ databases">
        <title>The genome of Candidatus Endoriftia persephone in Ridgeia piscesae and population structure of the North Eastern Pacific vestimentiferan symbionts.</title>
        <authorList>
            <person name="Perez M."/>
            <person name="Juniper K.S."/>
        </authorList>
    </citation>
    <scope>NUCLEOTIDE SEQUENCE [LARGE SCALE GENOMIC DNA]</scope>
    <source>
        <strain evidence="1">Ind10</strain>
    </source>
</reference>
<accession>A0A0T5Z898</accession>
<dbReference type="GO" id="GO:0046872">
    <property type="term" value="F:metal ion binding"/>
    <property type="evidence" value="ECO:0007669"/>
    <property type="project" value="InterPro"/>
</dbReference>
<gene>
    <name evidence="1" type="ORF">Ga0076813_14887</name>
</gene>
<feature type="non-terminal residue" evidence="1">
    <location>
        <position position="1"/>
    </location>
</feature>
<dbReference type="Gene3D" id="3.30.830.10">
    <property type="entry name" value="Metalloenzyme, LuxS/M16 peptidase-like"/>
    <property type="match status" value="1"/>
</dbReference>
<evidence type="ECO:0000313" key="2">
    <source>
        <dbReference type="Proteomes" id="UP000051276"/>
    </source>
</evidence>
<sequence length="46" mass="5325">YDLPLDYLDSVTAKVEAVTVRQVRDAFRRRIHPDRLVTVRVGRQGS</sequence>
<proteinExistence type="predicted"/>
<dbReference type="SUPFAM" id="SSF63411">
    <property type="entry name" value="LuxS/MPP-like metallohydrolase"/>
    <property type="match status" value="1"/>
</dbReference>
<dbReference type="Proteomes" id="UP000051276">
    <property type="component" value="Unassembled WGS sequence"/>
</dbReference>
<evidence type="ECO:0000313" key="1">
    <source>
        <dbReference type="EMBL" id="KRT59100.1"/>
    </source>
</evidence>
<dbReference type="EMBL" id="LMXI01000206">
    <property type="protein sequence ID" value="KRT59100.1"/>
    <property type="molecule type" value="Genomic_DNA"/>
</dbReference>
<protein>
    <submittedName>
        <fullName evidence="1">Uncharacterized protein</fullName>
    </submittedName>
</protein>